<feature type="domain" description="N-acetyltransferase" evidence="1">
    <location>
        <begin position="3"/>
        <end position="170"/>
    </location>
</feature>
<dbReference type="InterPro" id="IPR000182">
    <property type="entry name" value="GNAT_dom"/>
</dbReference>
<dbReference type="RefSeq" id="WP_369192650.1">
    <property type="nucleotide sequence ID" value="NZ_CP163431.1"/>
</dbReference>
<keyword evidence="2" id="KW-0012">Acyltransferase</keyword>
<dbReference type="AlphaFoldDB" id="A0AB39MSG1"/>
<reference evidence="2" key="1">
    <citation type="submission" date="2024-07" db="EMBL/GenBank/DDBJ databases">
        <authorList>
            <person name="Yu S.T."/>
        </authorList>
    </citation>
    <scope>NUCLEOTIDE SEQUENCE</scope>
    <source>
        <strain evidence="2">R08</strain>
    </source>
</reference>
<dbReference type="PROSITE" id="PS51186">
    <property type="entry name" value="GNAT"/>
    <property type="match status" value="1"/>
</dbReference>
<evidence type="ECO:0000259" key="1">
    <source>
        <dbReference type="PROSITE" id="PS51186"/>
    </source>
</evidence>
<accession>A0AB39MSG1</accession>
<proteinExistence type="predicted"/>
<dbReference type="CDD" id="cd04301">
    <property type="entry name" value="NAT_SF"/>
    <property type="match status" value="1"/>
</dbReference>
<sequence length="170" mass="18283">MSISIRRGGPEDVPAILGLLDGAVEWLVAQGRTGQWGTRSWSGNPKAVAMVRRYVDTGVPYVAEIGGEPVGTLTLTDSPGSYVPAVDEPERYVHLLASDRRFKGHGVGSALLAHAAEVTRRAGVSLLRVDCYAGDDRKLVAYYEGNGFTATEAFVVGEDRWPGQVLARRV</sequence>
<gene>
    <name evidence="2" type="ORF">AB5J58_28025</name>
</gene>
<dbReference type="EC" id="2.3.-.-" evidence="2"/>
<organism evidence="2">
    <name type="scientific">Streptomyces sp. R08</name>
    <dbReference type="NCBI Taxonomy" id="3238624"/>
    <lineage>
        <taxon>Bacteria</taxon>
        <taxon>Bacillati</taxon>
        <taxon>Actinomycetota</taxon>
        <taxon>Actinomycetes</taxon>
        <taxon>Kitasatosporales</taxon>
        <taxon>Streptomycetaceae</taxon>
        <taxon>Streptomyces</taxon>
    </lineage>
</organism>
<dbReference type="EMBL" id="CP163431">
    <property type="protein sequence ID" value="XDQ07969.1"/>
    <property type="molecule type" value="Genomic_DNA"/>
</dbReference>
<dbReference type="SUPFAM" id="SSF55729">
    <property type="entry name" value="Acyl-CoA N-acyltransferases (Nat)"/>
    <property type="match status" value="1"/>
</dbReference>
<protein>
    <submittedName>
        <fullName evidence="2">GNAT family N-acetyltransferase</fullName>
        <ecNumber evidence="2">2.3.-.-</ecNumber>
    </submittedName>
</protein>
<dbReference type="Gene3D" id="3.40.630.30">
    <property type="match status" value="1"/>
</dbReference>
<dbReference type="InterPro" id="IPR016181">
    <property type="entry name" value="Acyl_CoA_acyltransferase"/>
</dbReference>
<dbReference type="GO" id="GO:0016747">
    <property type="term" value="F:acyltransferase activity, transferring groups other than amino-acyl groups"/>
    <property type="evidence" value="ECO:0007669"/>
    <property type="project" value="InterPro"/>
</dbReference>
<keyword evidence="2" id="KW-0808">Transferase</keyword>
<dbReference type="Pfam" id="PF00583">
    <property type="entry name" value="Acetyltransf_1"/>
    <property type="match status" value="1"/>
</dbReference>
<name>A0AB39MSG1_9ACTN</name>
<evidence type="ECO:0000313" key="2">
    <source>
        <dbReference type="EMBL" id="XDQ07969.1"/>
    </source>
</evidence>